<dbReference type="EMBL" id="JARAYU010000001">
    <property type="protein sequence ID" value="MDX3698661.1"/>
    <property type="molecule type" value="Genomic_DNA"/>
</dbReference>
<keyword evidence="2" id="KW-1185">Reference proteome</keyword>
<dbReference type="RefSeq" id="WP_267893515.1">
    <property type="nucleotide sequence ID" value="NZ_JARAUR010000031.1"/>
</dbReference>
<reference evidence="1 2" key="1">
    <citation type="journal article" date="2023" name="Microb. Genom.">
        <title>Mesoterricola silvestris gen. nov., sp. nov., Mesoterricola sediminis sp. nov., Geothrix oryzae sp. nov., Geothrix edaphica sp. nov., Geothrix rubra sp. nov., and Geothrix limicola sp. nov., six novel members of Acidobacteriota isolated from soils.</title>
        <authorList>
            <person name="Weisberg A.J."/>
            <person name="Pearce E."/>
            <person name="Kramer C.G."/>
            <person name="Chang J.H."/>
            <person name="Clarke C.R."/>
        </authorList>
    </citation>
    <scope>NUCLEOTIDE SEQUENCE [LARGE SCALE GENOMIC DNA]</scope>
    <source>
        <strain evidence="1 2">ID09-01A</strain>
    </source>
</reference>
<sequence>MPRTARLFDALTRPQRRQLRDIGRRIWQTVAPDDHGLLPPS</sequence>
<evidence type="ECO:0000313" key="2">
    <source>
        <dbReference type="Proteomes" id="UP001271274"/>
    </source>
</evidence>
<proteinExistence type="predicted"/>
<name>A0ABU4N7Z1_9ACTN</name>
<dbReference type="Proteomes" id="UP001271274">
    <property type="component" value="Unassembled WGS sequence"/>
</dbReference>
<gene>
    <name evidence="1" type="ORF">PV662_02615</name>
</gene>
<organism evidence="1 2">
    <name type="scientific">Streptomyces europaeiscabiei</name>
    <dbReference type="NCBI Taxonomy" id="146819"/>
    <lineage>
        <taxon>Bacteria</taxon>
        <taxon>Bacillati</taxon>
        <taxon>Actinomycetota</taxon>
        <taxon>Actinomycetes</taxon>
        <taxon>Kitasatosporales</taxon>
        <taxon>Streptomycetaceae</taxon>
        <taxon>Streptomyces</taxon>
    </lineage>
</organism>
<protein>
    <recommendedName>
        <fullName evidence="3">Transposase</fullName>
    </recommendedName>
</protein>
<accession>A0ABU4N7Z1</accession>
<evidence type="ECO:0000313" key="1">
    <source>
        <dbReference type="EMBL" id="MDX3698661.1"/>
    </source>
</evidence>
<evidence type="ECO:0008006" key="3">
    <source>
        <dbReference type="Google" id="ProtNLM"/>
    </source>
</evidence>
<comment type="caution">
    <text evidence="1">The sequence shown here is derived from an EMBL/GenBank/DDBJ whole genome shotgun (WGS) entry which is preliminary data.</text>
</comment>